<accession>A0A0A6DF59</accession>
<reference evidence="2 3" key="1">
    <citation type="submission" date="2014-10" db="EMBL/GenBank/DDBJ databases">
        <title>Draft genome sequence of Pseudomonas chlororaphis EA105.</title>
        <authorList>
            <person name="McCully L.M."/>
            <person name="Bitzer A.S."/>
            <person name="Spence C."/>
            <person name="Bais H."/>
            <person name="Silby M.W."/>
        </authorList>
    </citation>
    <scope>NUCLEOTIDE SEQUENCE [LARGE SCALE GENOMIC DNA]</scope>
    <source>
        <strain evidence="2 3">EA105</strain>
    </source>
</reference>
<feature type="signal peptide" evidence="1">
    <location>
        <begin position="1"/>
        <end position="21"/>
    </location>
</feature>
<dbReference type="Gene3D" id="1.25.40.10">
    <property type="entry name" value="Tetratricopeptide repeat domain"/>
    <property type="match status" value="1"/>
</dbReference>
<dbReference type="SUPFAM" id="SSF48452">
    <property type="entry name" value="TPR-like"/>
    <property type="match status" value="1"/>
</dbReference>
<dbReference type="InterPro" id="IPR011990">
    <property type="entry name" value="TPR-like_helical_dom_sf"/>
</dbReference>
<dbReference type="PATRIC" id="fig|587753.9.peg.2274"/>
<name>A0A0A6DF59_9PSED</name>
<evidence type="ECO:0000313" key="2">
    <source>
        <dbReference type="EMBL" id="KHA74513.1"/>
    </source>
</evidence>
<evidence type="ECO:0000256" key="1">
    <source>
        <dbReference type="SAM" id="SignalP"/>
    </source>
</evidence>
<sequence length="282" mass="31151">MASLKWVLMIGSLFSATNVFAVDPPIVGAAGNTVTFQAKKWTSPVVESTTAWFTANGKTFPLFHAGIGAQAYPEWLSPDKKFLLATAVEYGVVIGENGEEIATSQGHCDLISMETGCVLAESYERFCEGKWVGKQWVSEEGGVLNPVLETKPPKDLLKYASSIEPAQSRAESIESSLNFLSPESYMACHPPAQNIQAYNDLGFYLAEGGNDELALKFYRGVEAVGKRTVLMLNMADSLWRLDRQEEAQRYYREYRDAMSAAGKAQKIPQRVVERSEIQGLKE</sequence>
<keyword evidence="1" id="KW-0732">Signal</keyword>
<gene>
    <name evidence="2" type="ORF">NZ35_05400</name>
</gene>
<evidence type="ECO:0000313" key="3">
    <source>
        <dbReference type="Proteomes" id="UP000030564"/>
    </source>
</evidence>
<protein>
    <recommendedName>
        <fullName evidence="4">Tetratricopeptide repeat protein</fullName>
    </recommendedName>
</protein>
<dbReference type="OrthoDB" id="7033366at2"/>
<dbReference type="AlphaFoldDB" id="A0A0A6DF59"/>
<comment type="caution">
    <text evidence="2">The sequence shown here is derived from an EMBL/GenBank/DDBJ whole genome shotgun (WGS) entry which is preliminary data.</text>
</comment>
<dbReference type="EMBL" id="JSFK01000002">
    <property type="protein sequence ID" value="KHA74513.1"/>
    <property type="molecule type" value="Genomic_DNA"/>
</dbReference>
<feature type="chain" id="PRO_5002015493" description="Tetratricopeptide repeat protein" evidence="1">
    <location>
        <begin position="22"/>
        <end position="282"/>
    </location>
</feature>
<dbReference type="Proteomes" id="UP000030564">
    <property type="component" value="Unassembled WGS sequence"/>
</dbReference>
<proteinExistence type="predicted"/>
<evidence type="ECO:0008006" key="4">
    <source>
        <dbReference type="Google" id="ProtNLM"/>
    </source>
</evidence>
<organism evidence="2 3">
    <name type="scientific">Pseudomonas chlororaphis</name>
    <dbReference type="NCBI Taxonomy" id="587753"/>
    <lineage>
        <taxon>Bacteria</taxon>
        <taxon>Pseudomonadati</taxon>
        <taxon>Pseudomonadota</taxon>
        <taxon>Gammaproteobacteria</taxon>
        <taxon>Pseudomonadales</taxon>
        <taxon>Pseudomonadaceae</taxon>
        <taxon>Pseudomonas</taxon>
    </lineage>
</organism>